<dbReference type="GO" id="GO:0005739">
    <property type="term" value="C:mitochondrion"/>
    <property type="evidence" value="ECO:0007669"/>
    <property type="project" value="UniProtKB-SubCell"/>
</dbReference>
<evidence type="ECO:0000259" key="5">
    <source>
        <dbReference type="Pfam" id="PF05047"/>
    </source>
</evidence>
<evidence type="ECO:0000256" key="4">
    <source>
        <dbReference type="ARBA" id="ARBA00023274"/>
    </source>
</evidence>
<protein>
    <recommendedName>
        <fullName evidence="5">Ribosomal protein/NADH dehydrogenase domain-containing protein</fullName>
    </recommendedName>
</protein>
<evidence type="ECO:0000256" key="3">
    <source>
        <dbReference type="ARBA" id="ARBA00023128"/>
    </source>
</evidence>
<name>A0A077WES4_9FUNG</name>
<dbReference type="OrthoDB" id="1696305at2759"/>
<evidence type="ECO:0000256" key="2">
    <source>
        <dbReference type="ARBA" id="ARBA00022980"/>
    </source>
</evidence>
<dbReference type="PANTHER" id="PTHR13274">
    <property type="entry name" value="MITOCHONDRIAL RIBOSOMAL PROTEIN S25"/>
    <property type="match status" value="1"/>
</dbReference>
<proteinExistence type="predicted"/>
<dbReference type="AlphaFoldDB" id="A0A077WES4"/>
<dbReference type="InterPro" id="IPR007741">
    <property type="entry name" value="Ribosomal_mL43/mS25/NADH_DH"/>
</dbReference>
<evidence type="ECO:0000313" key="6">
    <source>
        <dbReference type="EMBL" id="CDS06126.1"/>
    </source>
</evidence>
<organism evidence="6">
    <name type="scientific">Lichtheimia ramosa</name>
    <dbReference type="NCBI Taxonomy" id="688394"/>
    <lineage>
        <taxon>Eukaryota</taxon>
        <taxon>Fungi</taxon>
        <taxon>Fungi incertae sedis</taxon>
        <taxon>Mucoromycota</taxon>
        <taxon>Mucoromycotina</taxon>
        <taxon>Mucoromycetes</taxon>
        <taxon>Mucorales</taxon>
        <taxon>Lichtheimiaceae</taxon>
        <taxon>Lichtheimia</taxon>
    </lineage>
</organism>
<dbReference type="PANTHER" id="PTHR13274:SF2">
    <property type="entry name" value="SMALL RIBOSOMAL SUBUNIT PROTEIN MS25"/>
    <property type="match status" value="1"/>
</dbReference>
<accession>A0A077WES4</accession>
<dbReference type="GO" id="GO:1990904">
    <property type="term" value="C:ribonucleoprotein complex"/>
    <property type="evidence" value="ECO:0007669"/>
    <property type="project" value="UniProtKB-KW"/>
</dbReference>
<gene>
    <name evidence="6" type="ORF">LRAMOSA08654</name>
</gene>
<dbReference type="EMBL" id="LK023318">
    <property type="protein sequence ID" value="CDS06126.1"/>
    <property type="molecule type" value="Genomic_DNA"/>
</dbReference>
<keyword evidence="4" id="KW-0687">Ribonucleoprotein</keyword>
<dbReference type="InterPro" id="IPR036249">
    <property type="entry name" value="Thioredoxin-like_sf"/>
</dbReference>
<keyword evidence="2" id="KW-0689">Ribosomal protein</keyword>
<reference evidence="6" key="1">
    <citation type="journal article" date="2014" name="Genome Announc.">
        <title>De novo whole-genome sequence and genome annotation of Lichtheimia ramosa.</title>
        <authorList>
            <person name="Linde J."/>
            <person name="Schwartze V."/>
            <person name="Binder U."/>
            <person name="Lass-Florl C."/>
            <person name="Voigt K."/>
            <person name="Horn F."/>
        </authorList>
    </citation>
    <scope>NUCLEOTIDE SEQUENCE</scope>
    <source>
        <strain evidence="6">JMRC FSU:6197</strain>
    </source>
</reference>
<dbReference type="InterPro" id="IPR040049">
    <property type="entry name" value="Ribosomal_mS25/mL61"/>
</dbReference>
<feature type="domain" description="Ribosomal protein/NADH dehydrogenase" evidence="5">
    <location>
        <begin position="47"/>
        <end position="95"/>
    </location>
</feature>
<dbReference type="Pfam" id="PF05047">
    <property type="entry name" value="L51_S25_CI-B8"/>
    <property type="match status" value="1"/>
</dbReference>
<dbReference type="GO" id="GO:0003735">
    <property type="term" value="F:structural constituent of ribosome"/>
    <property type="evidence" value="ECO:0007669"/>
    <property type="project" value="InterPro"/>
</dbReference>
<dbReference type="Gene3D" id="3.40.30.10">
    <property type="entry name" value="Glutaredoxin"/>
    <property type="match status" value="1"/>
</dbReference>
<dbReference type="SUPFAM" id="SSF52833">
    <property type="entry name" value="Thioredoxin-like"/>
    <property type="match status" value="1"/>
</dbReference>
<sequence>MSLRFLKSAREIVSKLQTGSGAQKLSPQVTKISLAYAFKGKTECAGAKHFLQENLPRMQYNNPNVEFEVFKSADPATKPSVTIHFGEKGSKTIDIPTMQSDTICDKVFQASP</sequence>
<keyword evidence="3" id="KW-0496">Mitochondrion</keyword>
<comment type="subcellular location">
    <subcellularLocation>
        <location evidence="1">Mitochondrion</location>
    </subcellularLocation>
</comment>
<evidence type="ECO:0000256" key="1">
    <source>
        <dbReference type="ARBA" id="ARBA00004173"/>
    </source>
</evidence>
<dbReference type="GO" id="GO:0005840">
    <property type="term" value="C:ribosome"/>
    <property type="evidence" value="ECO:0007669"/>
    <property type="project" value="UniProtKB-KW"/>
</dbReference>